<evidence type="ECO:0000256" key="8">
    <source>
        <dbReference type="ARBA" id="ARBA00023136"/>
    </source>
</evidence>
<comment type="function">
    <text evidence="9">Mediates the uptake of pyruvate into mitochondria.</text>
</comment>
<evidence type="ECO:0000256" key="9">
    <source>
        <dbReference type="RuleBase" id="RU363100"/>
    </source>
</evidence>
<evidence type="ECO:0000256" key="2">
    <source>
        <dbReference type="ARBA" id="ARBA00006416"/>
    </source>
</evidence>
<accession>A0AAV5U1S7</accession>
<keyword evidence="8" id="KW-0472">Membrane</keyword>
<protein>
    <recommendedName>
        <fullName evidence="9">Mitochondrial pyruvate carrier</fullName>
    </recommendedName>
</protein>
<dbReference type="GO" id="GO:0005743">
    <property type="term" value="C:mitochondrial inner membrane"/>
    <property type="evidence" value="ECO:0007669"/>
    <property type="project" value="UniProtKB-SubCell"/>
</dbReference>
<feature type="non-terminal residue" evidence="10">
    <location>
        <position position="1"/>
    </location>
</feature>
<keyword evidence="5 9" id="KW-0999">Mitochondrion inner membrane</keyword>
<evidence type="ECO:0000256" key="4">
    <source>
        <dbReference type="ARBA" id="ARBA00022692"/>
    </source>
</evidence>
<keyword evidence="3 9" id="KW-0813">Transport</keyword>
<evidence type="ECO:0000313" key="11">
    <source>
        <dbReference type="Proteomes" id="UP001432027"/>
    </source>
</evidence>
<evidence type="ECO:0000256" key="7">
    <source>
        <dbReference type="ARBA" id="ARBA00023128"/>
    </source>
</evidence>
<proteinExistence type="inferred from homology"/>
<dbReference type="EMBL" id="BTSX01000005">
    <property type="protein sequence ID" value="GMT00727.1"/>
    <property type="molecule type" value="Genomic_DNA"/>
</dbReference>
<comment type="caution">
    <text evidence="10">The sequence shown here is derived from an EMBL/GenBank/DDBJ whole genome shotgun (WGS) entry which is preliminary data.</text>
</comment>
<comment type="subcellular location">
    <subcellularLocation>
        <location evidence="1 9">Mitochondrion inner membrane</location>
        <topology evidence="1 9">Multi-pass membrane protein</topology>
    </subcellularLocation>
</comment>
<sequence length="140" mass="15916">LCRMHKPHPLSALYRLMCNMGDKVVYPLLPSFCKPAWNHAAGPKTVFFWAPTIKWALVGAGLADLARPAQKLSPAQNGALFATGAIWTRYCFMIHPVNVYLASVNFFVMLTGLAQLCRIAHYRYTHPNWEHEHHEHHGPR</sequence>
<organism evidence="10 11">
    <name type="scientific">Pristionchus entomophagus</name>
    <dbReference type="NCBI Taxonomy" id="358040"/>
    <lineage>
        <taxon>Eukaryota</taxon>
        <taxon>Metazoa</taxon>
        <taxon>Ecdysozoa</taxon>
        <taxon>Nematoda</taxon>
        <taxon>Chromadorea</taxon>
        <taxon>Rhabditida</taxon>
        <taxon>Rhabditina</taxon>
        <taxon>Diplogasteromorpha</taxon>
        <taxon>Diplogasteroidea</taxon>
        <taxon>Neodiplogasteridae</taxon>
        <taxon>Pristionchus</taxon>
    </lineage>
</organism>
<evidence type="ECO:0000256" key="5">
    <source>
        <dbReference type="ARBA" id="ARBA00022792"/>
    </source>
</evidence>
<dbReference type="InterPro" id="IPR005336">
    <property type="entry name" value="MPC"/>
</dbReference>
<keyword evidence="7 9" id="KW-0496">Mitochondrion</keyword>
<evidence type="ECO:0000256" key="3">
    <source>
        <dbReference type="ARBA" id="ARBA00022448"/>
    </source>
</evidence>
<keyword evidence="6" id="KW-1133">Transmembrane helix</keyword>
<comment type="similarity">
    <text evidence="2 9">Belongs to the mitochondrial pyruvate carrier (MPC) (TC 2.A.105) family.</text>
</comment>
<keyword evidence="11" id="KW-1185">Reference proteome</keyword>
<dbReference type="GO" id="GO:0006850">
    <property type="term" value="P:pyruvate import into mitochondria"/>
    <property type="evidence" value="ECO:0007669"/>
    <property type="project" value="InterPro"/>
</dbReference>
<evidence type="ECO:0000313" key="10">
    <source>
        <dbReference type="EMBL" id="GMT00727.1"/>
    </source>
</evidence>
<evidence type="ECO:0000256" key="6">
    <source>
        <dbReference type="ARBA" id="ARBA00022989"/>
    </source>
</evidence>
<dbReference type="Pfam" id="PF03650">
    <property type="entry name" value="MPC"/>
    <property type="match status" value="1"/>
</dbReference>
<dbReference type="AlphaFoldDB" id="A0AAV5U1S7"/>
<dbReference type="Proteomes" id="UP001432027">
    <property type="component" value="Unassembled WGS sequence"/>
</dbReference>
<evidence type="ECO:0000256" key="1">
    <source>
        <dbReference type="ARBA" id="ARBA00004448"/>
    </source>
</evidence>
<keyword evidence="4" id="KW-0812">Transmembrane</keyword>
<reference evidence="10" key="1">
    <citation type="submission" date="2023-10" db="EMBL/GenBank/DDBJ databases">
        <title>Genome assembly of Pristionchus species.</title>
        <authorList>
            <person name="Yoshida K."/>
            <person name="Sommer R.J."/>
        </authorList>
    </citation>
    <scope>NUCLEOTIDE SEQUENCE</scope>
    <source>
        <strain evidence="10">RS0144</strain>
    </source>
</reference>
<gene>
    <name evidence="10" type="ORF">PENTCL1PPCAC_22901</name>
</gene>
<name>A0AAV5U1S7_9BILA</name>